<dbReference type="InterPro" id="IPR036770">
    <property type="entry name" value="Ankyrin_rpt-contain_sf"/>
</dbReference>
<dbReference type="PANTHER" id="PTHR24198:SF165">
    <property type="entry name" value="ANKYRIN REPEAT-CONTAINING PROTEIN-RELATED"/>
    <property type="match status" value="1"/>
</dbReference>
<dbReference type="InterPro" id="IPR002110">
    <property type="entry name" value="Ankyrin_rpt"/>
</dbReference>
<accession>A0AAD5UFQ0</accession>
<proteinExistence type="predicted"/>
<reference evidence="3" key="1">
    <citation type="submission" date="2020-05" db="EMBL/GenBank/DDBJ databases">
        <title>Phylogenomic resolution of chytrid fungi.</title>
        <authorList>
            <person name="Stajich J.E."/>
            <person name="Amses K."/>
            <person name="Simmons R."/>
            <person name="Seto K."/>
            <person name="Myers J."/>
            <person name="Bonds A."/>
            <person name="Quandt C.A."/>
            <person name="Barry K."/>
            <person name="Liu P."/>
            <person name="Grigoriev I."/>
            <person name="Longcore J.E."/>
            <person name="James T.Y."/>
        </authorList>
    </citation>
    <scope>NUCLEOTIDE SEQUENCE</scope>
    <source>
        <strain evidence="3">PLAUS21</strain>
    </source>
</reference>
<keyword evidence="4" id="KW-1185">Reference proteome</keyword>
<evidence type="ECO:0000313" key="4">
    <source>
        <dbReference type="Proteomes" id="UP001210925"/>
    </source>
</evidence>
<dbReference type="EMBL" id="JADGKB010000050">
    <property type="protein sequence ID" value="KAJ3256487.1"/>
    <property type="molecule type" value="Genomic_DNA"/>
</dbReference>
<dbReference type="Proteomes" id="UP001210925">
    <property type="component" value="Unassembled WGS sequence"/>
</dbReference>
<evidence type="ECO:0008006" key="5">
    <source>
        <dbReference type="Google" id="ProtNLM"/>
    </source>
</evidence>
<evidence type="ECO:0000256" key="2">
    <source>
        <dbReference type="ARBA" id="ARBA00023043"/>
    </source>
</evidence>
<dbReference type="SMART" id="SM00248">
    <property type="entry name" value="ANK"/>
    <property type="match status" value="6"/>
</dbReference>
<evidence type="ECO:0000256" key="1">
    <source>
        <dbReference type="ARBA" id="ARBA00022737"/>
    </source>
</evidence>
<evidence type="ECO:0000313" key="3">
    <source>
        <dbReference type="EMBL" id="KAJ3256487.1"/>
    </source>
</evidence>
<keyword evidence="1" id="KW-0677">Repeat</keyword>
<comment type="caution">
    <text evidence="3">The sequence shown here is derived from an EMBL/GenBank/DDBJ whole genome shotgun (WGS) entry which is preliminary data.</text>
</comment>
<organism evidence="3 4">
    <name type="scientific">Boothiomyces macroporosus</name>
    <dbReference type="NCBI Taxonomy" id="261099"/>
    <lineage>
        <taxon>Eukaryota</taxon>
        <taxon>Fungi</taxon>
        <taxon>Fungi incertae sedis</taxon>
        <taxon>Chytridiomycota</taxon>
        <taxon>Chytridiomycota incertae sedis</taxon>
        <taxon>Chytridiomycetes</taxon>
        <taxon>Rhizophydiales</taxon>
        <taxon>Terramycetaceae</taxon>
        <taxon>Boothiomyces</taxon>
    </lineage>
</organism>
<dbReference type="PANTHER" id="PTHR24198">
    <property type="entry name" value="ANKYRIN REPEAT AND PROTEIN KINASE DOMAIN-CONTAINING PROTEIN"/>
    <property type="match status" value="1"/>
</dbReference>
<name>A0AAD5UFQ0_9FUNG</name>
<protein>
    <recommendedName>
        <fullName evidence="5">Ankyrin repeat protein</fullName>
    </recommendedName>
</protein>
<sequence>MFQLSLNEILIITQHLTLQEYFQLRIAVTTDLPLVPTLYPEPFFDSVKNNKLPYWNFIQLNTEYVQNWNLLAFRLTKELQLPAVKQHLQRISNSCKLNIIEYGSGDTTSLMLLESMDTDLAESLTVCCQYGYIESVKYLLSRDIDPTWNRNKPIRVAARFNHLQIVQLLLENPKVNPSDCDNEILQDAASGGRYEIVDLLMKDGRVDPSFPNDQPILIAAQKLNFRIVDLLLDDPRVDPSSHNNFLIAICSTYGKASLVERLMKDSRVSPSPGSTEALINAAKNGHLHIVKLLLADENVNPSAQANEALIAASGDGHIEIVKELVAHPKFRLGAFDFDNASDSALFFGHADVVQYLRERFVKE</sequence>
<dbReference type="Gene3D" id="1.25.40.20">
    <property type="entry name" value="Ankyrin repeat-containing domain"/>
    <property type="match status" value="2"/>
</dbReference>
<dbReference type="AlphaFoldDB" id="A0AAD5UFQ0"/>
<keyword evidence="2" id="KW-0040">ANK repeat</keyword>
<dbReference type="SUPFAM" id="SSF48403">
    <property type="entry name" value="Ankyrin repeat"/>
    <property type="match status" value="1"/>
</dbReference>
<gene>
    <name evidence="3" type="ORF">HK103_005485</name>
</gene>
<dbReference type="Pfam" id="PF12796">
    <property type="entry name" value="Ank_2"/>
    <property type="match status" value="2"/>
</dbReference>